<dbReference type="InterPro" id="IPR029058">
    <property type="entry name" value="AB_hydrolase_fold"/>
</dbReference>
<protein>
    <submittedName>
        <fullName evidence="3">Alpha/beta fold hydrolase</fullName>
    </submittedName>
</protein>
<dbReference type="AlphaFoldDB" id="A0A7K3LMX2"/>
<evidence type="ECO:0000259" key="2">
    <source>
        <dbReference type="Pfam" id="PF12697"/>
    </source>
</evidence>
<dbReference type="EMBL" id="JAADZU010000019">
    <property type="protein sequence ID" value="NDK89533.1"/>
    <property type="molecule type" value="Genomic_DNA"/>
</dbReference>
<dbReference type="PANTHER" id="PTHR22946:SF12">
    <property type="entry name" value="CONIDIAL PIGMENT BIOSYNTHESIS PROTEIN AYG1 (AFU_ORTHOLOGUE AFUA_2G17550)"/>
    <property type="match status" value="1"/>
</dbReference>
<keyword evidence="4" id="KW-1185">Reference proteome</keyword>
<dbReference type="Gene3D" id="3.40.50.1820">
    <property type="entry name" value="alpha/beta hydrolase"/>
    <property type="match status" value="1"/>
</dbReference>
<evidence type="ECO:0000313" key="3">
    <source>
        <dbReference type="EMBL" id="NDK89533.1"/>
    </source>
</evidence>
<proteinExistence type="inferred from homology"/>
<dbReference type="GO" id="GO:0016787">
    <property type="term" value="F:hydrolase activity"/>
    <property type="evidence" value="ECO:0007669"/>
    <property type="project" value="UniProtKB-KW"/>
</dbReference>
<dbReference type="InterPro" id="IPR050261">
    <property type="entry name" value="FrsA_esterase"/>
</dbReference>
<name>A0A7K3LMX2_9ACTN</name>
<dbReference type="SUPFAM" id="SSF53474">
    <property type="entry name" value="alpha/beta-Hydrolases"/>
    <property type="match status" value="1"/>
</dbReference>
<evidence type="ECO:0000256" key="1">
    <source>
        <dbReference type="ARBA" id="ARBA00038115"/>
    </source>
</evidence>
<reference evidence="3 4" key="1">
    <citation type="submission" date="2020-01" db="EMBL/GenBank/DDBJ databases">
        <title>Investigation of new actinobacteria for the biodesulphurisation of diesel fuel.</title>
        <authorList>
            <person name="Athi Narayanan S.M."/>
        </authorList>
    </citation>
    <scope>NUCLEOTIDE SEQUENCE [LARGE SCALE GENOMIC DNA]</scope>
    <source>
        <strain evidence="3 4">213E</strain>
    </source>
</reference>
<comment type="similarity">
    <text evidence="1">Belongs to the AB hydrolase superfamily. FUS2 hydrolase family.</text>
</comment>
<dbReference type="Proteomes" id="UP000466307">
    <property type="component" value="Unassembled WGS sequence"/>
</dbReference>
<dbReference type="PANTHER" id="PTHR22946">
    <property type="entry name" value="DIENELACTONE HYDROLASE DOMAIN-CONTAINING PROTEIN-RELATED"/>
    <property type="match status" value="1"/>
</dbReference>
<accession>A0A7K3LMX2</accession>
<feature type="domain" description="AB hydrolase-1" evidence="2">
    <location>
        <begin position="164"/>
        <end position="338"/>
    </location>
</feature>
<dbReference type="InterPro" id="IPR000073">
    <property type="entry name" value="AB_hydrolase_1"/>
</dbReference>
<keyword evidence="3" id="KW-0378">Hydrolase</keyword>
<dbReference type="Pfam" id="PF12697">
    <property type="entry name" value="Abhydrolase_6"/>
    <property type="match status" value="1"/>
</dbReference>
<comment type="caution">
    <text evidence="3">The sequence shown here is derived from an EMBL/GenBank/DDBJ whole genome shotgun (WGS) entry which is preliminary data.</text>
</comment>
<evidence type="ECO:0000313" key="4">
    <source>
        <dbReference type="Proteomes" id="UP000466307"/>
    </source>
</evidence>
<organism evidence="3 4">
    <name type="scientific">Gordonia desulfuricans</name>
    <dbReference type="NCBI Taxonomy" id="89051"/>
    <lineage>
        <taxon>Bacteria</taxon>
        <taxon>Bacillati</taxon>
        <taxon>Actinomycetota</taxon>
        <taxon>Actinomycetes</taxon>
        <taxon>Mycobacteriales</taxon>
        <taxon>Gordoniaceae</taxon>
        <taxon>Gordonia</taxon>
    </lineage>
</organism>
<dbReference type="Gene3D" id="1.20.1440.110">
    <property type="entry name" value="acylaminoacyl peptidase"/>
    <property type="match status" value="1"/>
</dbReference>
<gene>
    <name evidence="3" type="ORF">GYA93_08065</name>
</gene>
<sequence length="406" mass="44409">MRGVQFGRTLAAAAVGAADLGEAYTTAREIGGRYNPQRWYKRWSARAESVRDAAEQAHVAGHLVTAHQCYLRASEHYRQAYFYLRTDLDDERLRDSYQAHCQTFARAMDLLGHTASPIVATEVAIPFTTSDRRIDIHGWLFRPAADDRPRPTVVMPCGYDSTAESGWGFAQGALARGYNVLSVEGPGQGSTLIVDHVYFRSDYETVLSQILDWLVTVPGVDNRRLVAVGRSFAGYLVPRGVAGESRIAAMICDPAQPDMGAKIPAGWKGRIAAPLMTALSRVSRERADFFGSRMACHGVRTIAEYFRELTSFTMIDRASEIRCPTMIVESSGDPVGGQGEALFAALTVENKRLFAPDPSTGISGHCGGLGQRVWDDVVYDWLDGVLADRIGIPASGLFTDPIGGRR</sequence>